<feature type="compositionally biased region" description="Pro residues" evidence="1">
    <location>
        <begin position="127"/>
        <end position="141"/>
    </location>
</feature>
<evidence type="ECO:0000313" key="2">
    <source>
        <dbReference type="EMBL" id="KIL65479.1"/>
    </source>
</evidence>
<gene>
    <name evidence="2" type="ORF">M378DRAFT_10843</name>
</gene>
<feature type="region of interest" description="Disordered" evidence="1">
    <location>
        <begin position="39"/>
        <end position="87"/>
    </location>
</feature>
<accession>A0A0C2TF51</accession>
<organism evidence="2 3">
    <name type="scientific">Amanita muscaria (strain Koide BX008)</name>
    <dbReference type="NCBI Taxonomy" id="946122"/>
    <lineage>
        <taxon>Eukaryota</taxon>
        <taxon>Fungi</taxon>
        <taxon>Dikarya</taxon>
        <taxon>Basidiomycota</taxon>
        <taxon>Agaricomycotina</taxon>
        <taxon>Agaricomycetes</taxon>
        <taxon>Agaricomycetidae</taxon>
        <taxon>Agaricales</taxon>
        <taxon>Pluteineae</taxon>
        <taxon>Amanitaceae</taxon>
        <taxon>Amanita</taxon>
    </lineage>
</organism>
<dbReference type="InParanoid" id="A0A0C2TF51"/>
<evidence type="ECO:0000256" key="1">
    <source>
        <dbReference type="SAM" id="MobiDB-lite"/>
    </source>
</evidence>
<feature type="compositionally biased region" description="Polar residues" evidence="1">
    <location>
        <begin position="46"/>
        <end position="64"/>
    </location>
</feature>
<name>A0A0C2TF51_AMAMK</name>
<dbReference type="HOGENOM" id="CLU_1026622_0_0_1"/>
<dbReference type="AlphaFoldDB" id="A0A0C2TF51"/>
<reference evidence="2 3" key="1">
    <citation type="submission" date="2014-04" db="EMBL/GenBank/DDBJ databases">
        <title>Evolutionary Origins and Diversification of the Mycorrhizal Mutualists.</title>
        <authorList>
            <consortium name="DOE Joint Genome Institute"/>
            <consortium name="Mycorrhizal Genomics Consortium"/>
            <person name="Kohler A."/>
            <person name="Kuo A."/>
            <person name="Nagy L.G."/>
            <person name="Floudas D."/>
            <person name="Copeland A."/>
            <person name="Barry K.W."/>
            <person name="Cichocki N."/>
            <person name="Veneault-Fourrey C."/>
            <person name="LaButti K."/>
            <person name="Lindquist E.A."/>
            <person name="Lipzen A."/>
            <person name="Lundell T."/>
            <person name="Morin E."/>
            <person name="Murat C."/>
            <person name="Riley R."/>
            <person name="Ohm R."/>
            <person name="Sun H."/>
            <person name="Tunlid A."/>
            <person name="Henrissat B."/>
            <person name="Grigoriev I.V."/>
            <person name="Hibbett D.S."/>
            <person name="Martin F."/>
        </authorList>
    </citation>
    <scope>NUCLEOTIDE SEQUENCE [LARGE SCALE GENOMIC DNA]</scope>
    <source>
        <strain evidence="2 3">Koide BX008</strain>
    </source>
</reference>
<proteinExistence type="predicted"/>
<dbReference type="EMBL" id="KN818242">
    <property type="protein sequence ID" value="KIL65479.1"/>
    <property type="molecule type" value="Genomic_DNA"/>
</dbReference>
<protein>
    <submittedName>
        <fullName evidence="2">Uncharacterized protein</fullName>
    </submittedName>
</protein>
<feature type="compositionally biased region" description="Acidic residues" evidence="1">
    <location>
        <begin position="67"/>
        <end position="87"/>
    </location>
</feature>
<keyword evidence="3" id="KW-1185">Reference proteome</keyword>
<dbReference type="OrthoDB" id="2921613at2759"/>
<feature type="region of interest" description="Disordered" evidence="1">
    <location>
        <begin position="118"/>
        <end position="141"/>
    </location>
</feature>
<sequence>MASNAEMRSRTDLASTSGMAYDFDVDITTVASADALQLHEPPLSMPPTSIDITDTSYLNAANPFSLSDDDESDGSDPDSDCSSCENEDDDFEFSLTSVALSSSKPSSSTPTFMAPVAHLSTSSTHSPRPPSPTEPKPITPVRFPPFRPSYSNHGYSRHALRHLKLFLAVREGKWAEDDAQMCDFKAYSGPGQSSQSSGFGPPRISAQRNRLKLKTPPRNPTLPPMSVHPRRGDIAALGDLYSMHMDRCFVNMPSWTLAKTMYMFDVHIGYE</sequence>
<dbReference type="Proteomes" id="UP000054549">
    <property type="component" value="Unassembled WGS sequence"/>
</dbReference>
<evidence type="ECO:0000313" key="3">
    <source>
        <dbReference type="Proteomes" id="UP000054549"/>
    </source>
</evidence>